<proteinExistence type="predicted"/>
<dbReference type="EMBL" id="SDAM02000127">
    <property type="protein sequence ID" value="KAH6828271.1"/>
    <property type="molecule type" value="Genomic_DNA"/>
</dbReference>
<dbReference type="PANTHER" id="PTHR48449">
    <property type="entry name" value="DUF1985 DOMAIN-CONTAINING PROTEIN"/>
    <property type="match status" value="1"/>
</dbReference>
<protein>
    <recommendedName>
        <fullName evidence="1">DUF1985 domain-containing protein</fullName>
    </recommendedName>
</protein>
<dbReference type="Proteomes" id="UP001190926">
    <property type="component" value="Unassembled WGS sequence"/>
</dbReference>
<accession>A0AAD4J6T8</accession>
<evidence type="ECO:0000313" key="3">
    <source>
        <dbReference type="Proteomes" id="UP001190926"/>
    </source>
</evidence>
<comment type="caution">
    <text evidence="2">The sequence shown here is derived from an EMBL/GenBank/DDBJ whole genome shotgun (WGS) entry which is preliminary data.</text>
</comment>
<dbReference type="Pfam" id="PF09331">
    <property type="entry name" value="DUF1985"/>
    <property type="match status" value="1"/>
</dbReference>
<dbReference type="InterPro" id="IPR015410">
    <property type="entry name" value="DUF1985"/>
</dbReference>
<gene>
    <name evidence="2" type="ORF">C2S53_014153</name>
</gene>
<dbReference type="AlphaFoldDB" id="A0AAD4J6T8"/>
<organism evidence="2 3">
    <name type="scientific">Perilla frutescens var. hirtella</name>
    <name type="common">Perilla citriodora</name>
    <name type="synonym">Perilla setoyensis</name>
    <dbReference type="NCBI Taxonomy" id="608512"/>
    <lineage>
        <taxon>Eukaryota</taxon>
        <taxon>Viridiplantae</taxon>
        <taxon>Streptophyta</taxon>
        <taxon>Embryophyta</taxon>
        <taxon>Tracheophyta</taxon>
        <taxon>Spermatophyta</taxon>
        <taxon>Magnoliopsida</taxon>
        <taxon>eudicotyledons</taxon>
        <taxon>Gunneridae</taxon>
        <taxon>Pentapetalae</taxon>
        <taxon>asterids</taxon>
        <taxon>lamiids</taxon>
        <taxon>Lamiales</taxon>
        <taxon>Lamiaceae</taxon>
        <taxon>Nepetoideae</taxon>
        <taxon>Elsholtzieae</taxon>
        <taxon>Perilla</taxon>
    </lineage>
</organism>
<feature type="domain" description="DUF1985" evidence="1">
    <location>
        <begin position="39"/>
        <end position="146"/>
    </location>
</feature>
<keyword evidence="3" id="KW-1185">Reference proteome</keyword>
<dbReference type="PANTHER" id="PTHR48449:SF1">
    <property type="entry name" value="DUF1985 DOMAIN-CONTAINING PROTEIN"/>
    <property type="match status" value="1"/>
</dbReference>
<reference evidence="2 3" key="1">
    <citation type="journal article" date="2021" name="Nat. Commun.">
        <title>Incipient diploidization of the medicinal plant Perilla within 10,000 years.</title>
        <authorList>
            <person name="Zhang Y."/>
            <person name="Shen Q."/>
            <person name="Leng L."/>
            <person name="Zhang D."/>
            <person name="Chen S."/>
            <person name="Shi Y."/>
            <person name="Ning Z."/>
            <person name="Chen S."/>
        </authorList>
    </citation>
    <scope>NUCLEOTIDE SEQUENCE [LARGE SCALE GENOMIC DNA]</scope>
    <source>
        <strain evidence="3">cv. PC099</strain>
    </source>
</reference>
<evidence type="ECO:0000259" key="1">
    <source>
        <dbReference type="Pfam" id="PF09331"/>
    </source>
</evidence>
<sequence length="149" mass="17048">MINSGPELIEHFRRDWCFGHLIDFVGGNSCNNALHALLSREVIIDGAQEHDIWFRVGEINIRFSSSEFALVTGLQFGGSDFDPSASYEIPKTSFYYRALKKTPLRVKDLLERFKTCSLGDDVMDYVMVANVLFLHTMIFGYDQTHMIDD</sequence>
<evidence type="ECO:0000313" key="2">
    <source>
        <dbReference type="EMBL" id="KAH6828271.1"/>
    </source>
</evidence>
<name>A0AAD4J6T8_PERFH</name>